<dbReference type="PANTHER" id="PTHR31552:SF8">
    <property type="entry name" value="SERPENTINE RECEPTOR CLASS GAMMA"/>
    <property type="match status" value="1"/>
</dbReference>
<keyword evidence="4 6" id="KW-1133">Transmembrane helix</keyword>
<dbReference type="PANTHER" id="PTHR31552">
    <property type="entry name" value="SERPENTINE RECEPTOR CLASS GAMMA"/>
    <property type="match status" value="1"/>
</dbReference>
<dbReference type="Gene3D" id="1.20.1070.10">
    <property type="entry name" value="Rhodopsin 7-helix transmembrane proteins"/>
    <property type="match status" value="1"/>
</dbReference>
<evidence type="ECO:0000256" key="6">
    <source>
        <dbReference type="RuleBase" id="RU280813"/>
    </source>
</evidence>
<dbReference type="AlphaFoldDB" id="A0A914GP73"/>
<dbReference type="WBParaSite" id="Gr19_v10_g10142.t1">
    <property type="protein sequence ID" value="Gr19_v10_g10142.t1"/>
    <property type="gene ID" value="Gr19_v10_g10142"/>
</dbReference>
<feature type="transmembrane region" description="Helical" evidence="6">
    <location>
        <begin position="137"/>
        <end position="156"/>
    </location>
</feature>
<dbReference type="InterPro" id="IPR000609">
    <property type="entry name" value="7TM_GPCR_serpentine_rcpt_Srg"/>
</dbReference>
<sequence length="361" mass="41263">MDSAFFSAMAVLATADLAPFLFALVIGVPSAVLYCLELWMIITNFTHFRSSFFILVIVRAICSLVNYVGAFCSLRLGKIGLFLALYLKLPRIFLAFLFFIAYYAFHLENLLTALLLLNRFSSILYPMHYEKLWRRGLPLFMAITFIIPLPFTVPIFNLDMYIHIQSDNVSFTFDDHKTANEVNSSEFAAWSSILFGVICLLLNLASLFAYKLCRCQNAGLQNAANSDFERKMTIYTVFTFFGQFIMAIFMLIIYATASQFVDEQNNRYALLQAWFGITLEQDDLLFLANFNQGPWVNDLATVVIPAWLLLWASTKMREIIAKKFECVGRFEKKKPPPVSISVHQQNGTIFVKSVRSNLNKI</sequence>
<evidence type="ECO:0000256" key="2">
    <source>
        <dbReference type="ARBA" id="ARBA00005692"/>
    </source>
</evidence>
<feature type="transmembrane region" description="Helical" evidence="6">
    <location>
        <begin position="187"/>
        <end position="213"/>
    </location>
</feature>
<keyword evidence="5 6" id="KW-0472">Membrane</keyword>
<evidence type="ECO:0000256" key="1">
    <source>
        <dbReference type="ARBA" id="ARBA00004141"/>
    </source>
</evidence>
<feature type="transmembrane region" description="Helical" evidence="6">
    <location>
        <begin position="234"/>
        <end position="257"/>
    </location>
</feature>
<dbReference type="Pfam" id="PF02118">
    <property type="entry name" value="Srg"/>
    <property type="match status" value="1"/>
</dbReference>
<feature type="transmembrane region" description="Helical" evidence="6">
    <location>
        <begin position="52"/>
        <end position="72"/>
    </location>
</feature>
<evidence type="ECO:0000256" key="5">
    <source>
        <dbReference type="ARBA" id="ARBA00023136"/>
    </source>
</evidence>
<keyword evidence="7" id="KW-1185">Reference proteome</keyword>
<reference evidence="8" key="1">
    <citation type="submission" date="2022-11" db="UniProtKB">
        <authorList>
            <consortium name="WormBaseParasite"/>
        </authorList>
    </citation>
    <scope>IDENTIFICATION</scope>
</reference>
<dbReference type="SUPFAM" id="SSF81321">
    <property type="entry name" value="Family A G protein-coupled receptor-like"/>
    <property type="match status" value="1"/>
</dbReference>
<dbReference type="GO" id="GO:0007606">
    <property type="term" value="P:sensory perception of chemical stimulus"/>
    <property type="evidence" value="ECO:0007669"/>
    <property type="project" value="UniProtKB-UniRule"/>
</dbReference>
<comment type="subcellular location">
    <subcellularLocation>
        <location evidence="1">Membrane</location>
        <topology evidence="1">Multi-pass membrane protein</topology>
    </subcellularLocation>
</comment>
<feature type="transmembrane region" description="Helical" evidence="6">
    <location>
        <begin position="92"/>
        <end position="117"/>
    </location>
</feature>
<proteinExistence type="inferred from homology"/>
<comment type="similarity">
    <text evidence="2 6">Belongs to the nematode receptor-like protein srg family.</text>
</comment>
<organism evidence="7 8">
    <name type="scientific">Globodera rostochiensis</name>
    <name type="common">Golden nematode worm</name>
    <name type="synonym">Heterodera rostochiensis</name>
    <dbReference type="NCBI Taxonomy" id="31243"/>
    <lineage>
        <taxon>Eukaryota</taxon>
        <taxon>Metazoa</taxon>
        <taxon>Ecdysozoa</taxon>
        <taxon>Nematoda</taxon>
        <taxon>Chromadorea</taxon>
        <taxon>Rhabditida</taxon>
        <taxon>Tylenchina</taxon>
        <taxon>Tylenchomorpha</taxon>
        <taxon>Tylenchoidea</taxon>
        <taxon>Heteroderidae</taxon>
        <taxon>Heteroderinae</taxon>
        <taxon>Globodera</taxon>
    </lineage>
</organism>
<name>A0A914GP73_GLORO</name>
<dbReference type="GO" id="GO:0016020">
    <property type="term" value="C:membrane"/>
    <property type="evidence" value="ECO:0007669"/>
    <property type="project" value="UniProtKB-SubCell"/>
</dbReference>
<protein>
    <recommendedName>
        <fullName evidence="6">Serpentine receptor class gamma</fullName>
    </recommendedName>
</protein>
<evidence type="ECO:0000313" key="7">
    <source>
        <dbReference type="Proteomes" id="UP000887572"/>
    </source>
</evidence>
<feature type="transmembrane region" description="Helical" evidence="6">
    <location>
        <begin position="295"/>
        <end position="313"/>
    </location>
</feature>
<accession>A0A914GP73</accession>
<evidence type="ECO:0000313" key="8">
    <source>
        <dbReference type="WBParaSite" id="Gr19_v10_g10142.t1"/>
    </source>
</evidence>
<feature type="transmembrane region" description="Helical" evidence="6">
    <location>
        <begin position="20"/>
        <end position="40"/>
    </location>
</feature>
<evidence type="ECO:0000256" key="4">
    <source>
        <dbReference type="ARBA" id="ARBA00022989"/>
    </source>
</evidence>
<evidence type="ECO:0000256" key="3">
    <source>
        <dbReference type="ARBA" id="ARBA00022692"/>
    </source>
</evidence>
<dbReference type="Proteomes" id="UP000887572">
    <property type="component" value="Unplaced"/>
</dbReference>
<dbReference type="GO" id="GO:0004888">
    <property type="term" value="F:transmembrane signaling receptor activity"/>
    <property type="evidence" value="ECO:0007669"/>
    <property type="project" value="InterPro"/>
</dbReference>
<keyword evidence="3 6" id="KW-0812">Transmembrane</keyword>